<dbReference type="STRING" id="388408.LAX5112_04672"/>
<evidence type="ECO:0000313" key="3">
    <source>
        <dbReference type="EMBL" id="CTQ76683.1"/>
    </source>
</evidence>
<gene>
    <name evidence="3" type="ORF">LAX5112_04672</name>
</gene>
<feature type="compositionally biased region" description="Polar residues" evidence="1">
    <location>
        <begin position="124"/>
        <end position="133"/>
    </location>
</feature>
<evidence type="ECO:0000313" key="4">
    <source>
        <dbReference type="Proteomes" id="UP000053235"/>
    </source>
</evidence>
<organism evidence="3 4">
    <name type="scientific">Roseibium alexandrii</name>
    <dbReference type="NCBI Taxonomy" id="388408"/>
    <lineage>
        <taxon>Bacteria</taxon>
        <taxon>Pseudomonadati</taxon>
        <taxon>Pseudomonadota</taxon>
        <taxon>Alphaproteobacteria</taxon>
        <taxon>Hyphomicrobiales</taxon>
        <taxon>Stappiaceae</taxon>
        <taxon>Roseibium</taxon>
    </lineage>
</organism>
<proteinExistence type="predicted"/>
<feature type="transmembrane region" description="Helical" evidence="2">
    <location>
        <begin position="26"/>
        <end position="47"/>
    </location>
</feature>
<keyword evidence="2" id="KW-1133">Transmembrane helix</keyword>
<keyword evidence="4" id="KW-1185">Reference proteome</keyword>
<protein>
    <submittedName>
        <fullName evidence="3">Uncharacterized protein</fullName>
    </submittedName>
</protein>
<accession>A0A0M7ASA8</accession>
<keyword evidence="2" id="KW-0472">Membrane</keyword>
<dbReference type="AlphaFoldDB" id="A0A0M7ASA8"/>
<sequence length="160" mass="17625">MSAGIENGDVPHHLPLFITGPGQTDILFVFVVCLVLIILLITGNFYFKLHALPEHMAHGRRSTQFQLVGILALLALFTHQNLYWVAALVLATVRLPDYLTPIESIAESLRLQRPGQSLRDNETKSTTNNSNDMSDVGDERTEGLPSNKVIEDSGSNGQET</sequence>
<dbReference type="Proteomes" id="UP000053235">
    <property type="component" value="Unassembled WGS sequence"/>
</dbReference>
<reference evidence="4" key="1">
    <citation type="submission" date="2015-07" db="EMBL/GenBank/DDBJ databases">
        <authorList>
            <person name="Rodrigo-Torres Lidia"/>
            <person name="Arahal R.David."/>
        </authorList>
    </citation>
    <scope>NUCLEOTIDE SEQUENCE [LARGE SCALE GENOMIC DNA]</scope>
    <source>
        <strain evidence="4">CECT 5112</strain>
    </source>
</reference>
<name>A0A0M7ASA8_9HYPH</name>
<feature type="transmembrane region" description="Helical" evidence="2">
    <location>
        <begin position="67"/>
        <end position="91"/>
    </location>
</feature>
<dbReference type="RefSeq" id="WP_186009149.1">
    <property type="nucleotide sequence ID" value="NZ_CXWD01000028.1"/>
</dbReference>
<feature type="region of interest" description="Disordered" evidence="1">
    <location>
        <begin position="113"/>
        <end position="160"/>
    </location>
</feature>
<evidence type="ECO:0000256" key="1">
    <source>
        <dbReference type="SAM" id="MobiDB-lite"/>
    </source>
</evidence>
<evidence type="ECO:0000256" key="2">
    <source>
        <dbReference type="SAM" id="Phobius"/>
    </source>
</evidence>
<dbReference type="EMBL" id="CXWD01000028">
    <property type="protein sequence ID" value="CTQ76683.1"/>
    <property type="molecule type" value="Genomic_DNA"/>
</dbReference>
<keyword evidence="2" id="KW-0812">Transmembrane</keyword>